<dbReference type="EMBL" id="BLKM01000254">
    <property type="protein sequence ID" value="GFG30817.1"/>
    <property type="molecule type" value="Genomic_DNA"/>
</dbReference>
<protein>
    <recommendedName>
        <fullName evidence="3">Coiled-coil domain-containing protein</fullName>
    </recommendedName>
</protein>
<feature type="domain" description="Coiled-coil" evidence="3">
    <location>
        <begin position="23"/>
        <end position="136"/>
    </location>
</feature>
<feature type="region of interest" description="Disordered" evidence="2">
    <location>
        <begin position="120"/>
        <end position="151"/>
    </location>
</feature>
<dbReference type="InterPro" id="IPR029311">
    <property type="entry name" value="CCDC50_N"/>
</dbReference>
<evidence type="ECO:0000313" key="5">
    <source>
        <dbReference type="Proteomes" id="UP000502823"/>
    </source>
</evidence>
<dbReference type="InParanoid" id="A0A6L2PL32"/>
<organism evidence="4 5">
    <name type="scientific">Coptotermes formosanus</name>
    <name type="common">Formosan subterranean termite</name>
    <dbReference type="NCBI Taxonomy" id="36987"/>
    <lineage>
        <taxon>Eukaryota</taxon>
        <taxon>Metazoa</taxon>
        <taxon>Ecdysozoa</taxon>
        <taxon>Arthropoda</taxon>
        <taxon>Hexapoda</taxon>
        <taxon>Insecta</taxon>
        <taxon>Pterygota</taxon>
        <taxon>Neoptera</taxon>
        <taxon>Polyneoptera</taxon>
        <taxon>Dictyoptera</taxon>
        <taxon>Blattodea</taxon>
        <taxon>Blattoidea</taxon>
        <taxon>Termitoidae</taxon>
        <taxon>Rhinotermitidae</taxon>
        <taxon>Coptotermes</taxon>
    </lineage>
</organism>
<proteinExistence type="predicted"/>
<dbReference type="InterPro" id="IPR039303">
    <property type="entry name" value="CCDC50"/>
</dbReference>
<dbReference type="OrthoDB" id="9994767at2759"/>
<keyword evidence="5" id="KW-1185">Reference proteome</keyword>
<feature type="region of interest" description="Disordered" evidence="2">
    <location>
        <begin position="289"/>
        <end position="396"/>
    </location>
</feature>
<name>A0A6L2PL32_COPFO</name>
<keyword evidence="1" id="KW-0175">Coiled coil</keyword>
<dbReference type="AlphaFoldDB" id="A0A6L2PL32"/>
<evidence type="ECO:0000313" key="4">
    <source>
        <dbReference type="EMBL" id="GFG30817.1"/>
    </source>
</evidence>
<feature type="region of interest" description="Disordered" evidence="2">
    <location>
        <begin position="418"/>
        <end position="479"/>
    </location>
</feature>
<feature type="compositionally biased region" description="Basic residues" evidence="2">
    <location>
        <begin position="293"/>
        <end position="308"/>
    </location>
</feature>
<comment type="caution">
    <text evidence="4">The sequence shown here is derived from an EMBL/GenBank/DDBJ whole genome shotgun (WGS) entry which is preliminary data.</text>
</comment>
<gene>
    <name evidence="4" type="ORF">Cfor_10879</name>
</gene>
<evidence type="ECO:0000256" key="1">
    <source>
        <dbReference type="ARBA" id="ARBA00023054"/>
    </source>
</evidence>
<dbReference type="Pfam" id="PF15295">
    <property type="entry name" value="CCDC50_N"/>
    <property type="match status" value="1"/>
</dbReference>
<accession>A0A6L2PL32</accession>
<evidence type="ECO:0000256" key="2">
    <source>
        <dbReference type="SAM" id="MobiDB-lite"/>
    </source>
</evidence>
<dbReference type="PANTHER" id="PTHR22115:SF4">
    <property type="entry name" value="COILED-COIL DOMAIN-CONTAINING PROTEIN"/>
    <property type="match status" value="1"/>
</dbReference>
<feature type="region of interest" description="Disordered" evidence="2">
    <location>
        <begin position="216"/>
        <end position="246"/>
    </location>
</feature>
<evidence type="ECO:0000259" key="3">
    <source>
        <dbReference type="Pfam" id="PF15295"/>
    </source>
</evidence>
<feature type="compositionally biased region" description="Polar residues" evidence="2">
    <location>
        <begin position="418"/>
        <end position="433"/>
    </location>
</feature>
<sequence length="479" mass="53637">MQCEIRGLGDMAEAAQASRDTLPKPGRVNEVCREWLVKEDGALAYRLQTEEIKHHYTGNRSRNALVRQDFPHALDEQRREEEEAAALRNVYHQMVQQQEQVDAQVAKQLAEKMEREELEQRQALEEGDQEIARKLQPSPSLDLGTDEGEERERLRIERREREHLERQACVNSGIVHPQYDRDMNNVGLPCPSQYSPEALSQQFRLCTLTDAAVQTSNISQSPEEPCVGNPPSPPALSEEEARRIQEEQDAEFARLLQEQEGSQQLDMLDQDRLMAIEAQDKELARMLQERERAKAKRARERAKQKAVLKKQQQLLSDDEGFVASPSANSQLPGSGWAEQDGPVAAHSTAIRPTDLDLTAGPSRAAPGRGKQRFPDPEAIEVLSSPEPGPSHSALPNIAMAIDPTYPRRATITQTSTYNTSVLDMPPSNISSPAVSLPPPEFDDDDSPVPPYMPIQGQRRSASLEKKNKKGRGKDSCKQQ</sequence>
<dbReference type="FunCoup" id="A0A6L2PL32">
    <property type="interactions" value="93"/>
</dbReference>
<reference evidence="5" key="1">
    <citation type="submission" date="2020-01" db="EMBL/GenBank/DDBJ databases">
        <title>Draft genome sequence of the Termite Coptotermes fromosanus.</title>
        <authorList>
            <person name="Itakura S."/>
            <person name="Yosikawa Y."/>
            <person name="Umezawa K."/>
        </authorList>
    </citation>
    <scope>NUCLEOTIDE SEQUENCE [LARGE SCALE GENOMIC DNA]</scope>
</reference>
<dbReference type="PANTHER" id="PTHR22115">
    <property type="entry name" value="C3ORF6 PROTEIN-RELATED"/>
    <property type="match status" value="1"/>
</dbReference>
<dbReference type="Proteomes" id="UP000502823">
    <property type="component" value="Unassembled WGS sequence"/>
</dbReference>